<keyword evidence="3" id="KW-1185">Reference proteome</keyword>
<keyword evidence="1" id="KW-0472">Membrane</keyword>
<dbReference type="RefSeq" id="WP_204660557.1">
    <property type="nucleotide sequence ID" value="NZ_CP056775.1"/>
</dbReference>
<dbReference type="Proteomes" id="UP000612680">
    <property type="component" value="Chromosome"/>
</dbReference>
<evidence type="ECO:0000313" key="3">
    <source>
        <dbReference type="Proteomes" id="UP000612680"/>
    </source>
</evidence>
<proteinExistence type="predicted"/>
<dbReference type="EMBL" id="CP056775">
    <property type="protein sequence ID" value="QRQ99795.1"/>
    <property type="molecule type" value="Genomic_DNA"/>
</dbReference>
<feature type="transmembrane region" description="Helical" evidence="1">
    <location>
        <begin position="96"/>
        <end position="118"/>
    </location>
</feature>
<accession>A0ABX7I418</accession>
<protein>
    <recommendedName>
        <fullName evidence="4">TspO and MBR related proteins</fullName>
    </recommendedName>
</protein>
<feature type="transmembrane region" description="Helical" evidence="1">
    <location>
        <begin position="152"/>
        <end position="172"/>
    </location>
</feature>
<feature type="transmembrane region" description="Helical" evidence="1">
    <location>
        <begin position="65"/>
        <end position="90"/>
    </location>
</feature>
<sequence>MKTNLLAAVALLGAPFMCIGVYVEAYNLELNQPWWTGVWGLIYITGWLAGMEAMRRLALTGDDLFGYWVVRIVMVTLVIADISNVWQLIAPAYKPFLFWALDICWPLSHVLMLAVGAATIRAKKLGDYRAWLPVAMGLWFPLTIILSKTSFVLHFSNIYSLVIWTLMAFILMQQARLRHG</sequence>
<organism evidence="2 3">
    <name type="scientific">Dyadobacter sandarakinus</name>
    <dbReference type="NCBI Taxonomy" id="2747268"/>
    <lineage>
        <taxon>Bacteria</taxon>
        <taxon>Pseudomonadati</taxon>
        <taxon>Bacteroidota</taxon>
        <taxon>Cytophagia</taxon>
        <taxon>Cytophagales</taxon>
        <taxon>Spirosomataceae</taxon>
        <taxon>Dyadobacter</taxon>
    </lineage>
</organism>
<name>A0ABX7I418_9BACT</name>
<evidence type="ECO:0000313" key="2">
    <source>
        <dbReference type="EMBL" id="QRQ99795.1"/>
    </source>
</evidence>
<evidence type="ECO:0008006" key="4">
    <source>
        <dbReference type="Google" id="ProtNLM"/>
    </source>
</evidence>
<keyword evidence="1" id="KW-0812">Transmembrane</keyword>
<gene>
    <name evidence="2" type="ORF">HWI92_02105</name>
</gene>
<feature type="transmembrane region" description="Helical" evidence="1">
    <location>
        <begin position="34"/>
        <end position="53"/>
    </location>
</feature>
<keyword evidence="1" id="KW-1133">Transmembrane helix</keyword>
<evidence type="ECO:0000256" key="1">
    <source>
        <dbReference type="SAM" id="Phobius"/>
    </source>
</evidence>
<reference evidence="2 3" key="1">
    <citation type="submission" date="2020-06" db="EMBL/GenBank/DDBJ databases">
        <title>Dyadobacter sandarakinus sp. nov., isolated from the soil of the Arctic Yellow River Station.</title>
        <authorList>
            <person name="Zhang Y."/>
            <person name="Peng F."/>
        </authorList>
    </citation>
    <scope>NUCLEOTIDE SEQUENCE [LARGE SCALE GENOMIC DNA]</scope>
    <source>
        <strain evidence="2 3">Q3-56</strain>
    </source>
</reference>
<feature type="transmembrane region" description="Helical" evidence="1">
    <location>
        <begin position="130"/>
        <end position="146"/>
    </location>
</feature>